<dbReference type="Proteomes" id="UP001567538">
    <property type="component" value="Unassembled WGS sequence"/>
</dbReference>
<accession>A0ABD1HHL5</accession>
<dbReference type="EMBL" id="JBEAFC010000005">
    <property type="protein sequence ID" value="KAL1555934.1"/>
    <property type="molecule type" value="Genomic_DNA"/>
</dbReference>
<feature type="transmembrane region" description="Helical" evidence="1">
    <location>
        <begin position="14"/>
        <end position="37"/>
    </location>
</feature>
<name>A0ABD1HHL5_SALDI</name>
<keyword evidence="1" id="KW-0812">Transmembrane</keyword>
<protein>
    <submittedName>
        <fullName evidence="2">Uncharacterized protein</fullName>
    </submittedName>
</protein>
<keyword evidence="1" id="KW-1133">Transmembrane helix</keyword>
<sequence length="206" mass="22573">MPATPKSLLNLPRLLLSSTLSSSCFYIGLFSLSHSLISRVAALRIARGDVEGAARAQALARILGFGGLRLHSYVWSIGRDFMKNYRWQDVVRDLGGVASDLNELLVALGELRRVRSDTEIVAWAGGSHQKAHAVSKSIFTRLLNVFRRSGPLRDIVLSLKKEVVDGDLLRDCIELGSGDLKSLMQIIKDIASIFVPTAPKNEMLCG</sequence>
<gene>
    <name evidence="2" type="ORF">AAHA92_11614</name>
</gene>
<keyword evidence="1" id="KW-0472">Membrane</keyword>
<reference evidence="2 3" key="1">
    <citation type="submission" date="2024-06" db="EMBL/GenBank/DDBJ databases">
        <title>A chromosome level genome sequence of Diviner's sage (Salvia divinorum).</title>
        <authorList>
            <person name="Ford S.A."/>
            <person name="Ro D.-K."/>
            <person name="Ness R.W."/>
            <person name="Phillips M.A."/>
        </authorList>
    </citation>
    <scope>NUCLEOTIDE SEQUENCE [LARGE SCALE GENOMIC DNA]</scope>
    <source>
        <strain evidence="2">SAF-2024a</strain>
        <tissue evidence="2">Leaf</tissue>
    </source>
</reference>
<keyword evidence="3" id="KW-1185">Reference proteome</keyword>
<organism evidence="2 3">
    <name type="scientific">Salvia divinorum</name>
    <name type="common">Maria pastora</name>
    <name type="synonym">Diviner's sage</name>
    <dbReference type="NCBI Taxonomy" id="28513"/>
    <lineage>
        <taxon>Eukaryota</taxon>
        <taxon>Viridiplantae</taxon>
        <taxon>Streptophyta</taxon>
        <taxon>Embryophyta</taxon>
        <taxon>Tracheophyta</taxon>
        <taxon>Spermatophyta</taxon>
        <taxon>Magnoliopsida</taxon>
        <taxon>eudicotyledons</taxon>
        <taxon>Gunneridae</taxon>
        <taxon>Pentapetalae</taxon>
        <taxon>asterids</taxon>
        <taxon>lamiids</taxon>
        <taxon>Lamiales</taxon>
        <taxon>Lamiaceae</taxon>
        <taxon>Nepetoideae</taxon>
        <taxon>Mentheae</taxon>
        <taxon>Salviinae</taxon>
        <taxon>Salvia</taxon>
        <taxon>Salvia subgen. Calosphace</taxon>
    </lineage>
</organism>
<dbReference type="AlphaFoldDB" id="A0ABD1HHL5"/>
<comment type="caution">
    <text evidence="2">The sequence shown here is derived from an EMBL/GenBank/DDBJ whole genome shotgun (WGS) entry which is preliminary data.</text>
</comment>
<dbReference type="PANTHER" id="PTHR36806">
    <property type="entry name" value="ADENINE PHOSPHORIBOSYLTRANSFERASE"/>
    <property type="match status" value="1"/>
</dbReference>
<evidence type="ECO:0000256" key="1">
    <source>
        <dbReference type="SAM" id="Phobius"/>
    </source>
</evidence>
<evidence type="ECO:0000313" key="3">
    <source>
        <dbReference type="Proteomes" id="UP001567538"/>
    </source>
</evidence>
<proteinExistence type="predicted"/>
<dbReference type="PROSITE" id="PS51257">
    <property type="entry name" value="PROKAR_LIPOPROTEIN"/>
    <property type="match status" value="1"/>
</dbReference>
<evidence type="ECO:0000313" key="2">
    <source>
        <dbReference type="EMBL" id="KAL1555934.1"/>
    </source>
</evidence>